<dbReference type="PROSITE" id="PS51257">
    <property type="entry name" value="PROKAR_LIPOPROTEIN"/>
    <property type="match status" value="1"/>
</dbReference>
<gene>
    <name evidence="1" type="ORF">F9Y85_00540</name>
    <name evidence="2" type="ORF">R5H13_13025</name>
</gene>
<dbReference type="Proteomes" id="UP000646877">
    <property type="component" value="Unassembled WGS sequence"/>
</dbReference>
<evidence type="ECO:0000313" key="4">
    <source>
        <dbReference type="Proteomes" id="UP001304419"/>
    </source>
</evidence>
<evidence type="ECO:0000313" key="1">
    <source>
        <dbReference type="EMBL" id="NLR19842.1"/>
    </source>
</evidence>
<evidence type="ECO:0000313" key="2">
    <source>
        <dbReference type="EMBL" id="WOX27572.1"/>
    </source>
</evidence>
<reference evidence="1" key="1">
    <citation type="submission" date="2019-10" db="EMBL/GenBank/DDBJ databases">
        <authorList>
            <person name="Paulsen S."/>
        </authorList>
    </citation>
    <scope>NUCLEOTIDE SEQUENCE</scope>
    <source>
        <strain evidence="1">LMG 19692</strain>
    </source>
</reference>
<reference evidence="2 4" key="2">
    <citation type="submission" date="2023-10" db="EMBL/GenBank/DDBJ databases">
        <title>To unveil natural product biosynthetic capacity in Pseudoalteromonas.</title>
        <authorList>
            <person name="Wang J."/>
        </authorList>
    </citation>
    <scope>NUCLEOTIDE SEQUENCE [LARGE SCALE GENOMIC DNA]</scope>
    <source>
        <strain evidence="2 4">DSM 15914</strain>
    </source>
</reference>
<dbReference type="AlphaFoldDB" id="A0A8I2GWB4"/>
<dbReference type="Proteomes" id="UP001304419">
    <property type="component" value="Chromosome 1"/>
</dbReference>
<accession>A0A8I2GWB4</accession>
<dbReference type="EMBL" id="WEIA01000001">
    <property type="protein sequence ID" value="NLR19842.1"/>
    <property type="molecule type" value="Genomic_DNA"/>
</dbReference>
<name>A0A8I2GWB4_9GAMM</name>
<proteinExistence type="predicted"/>
<sequence>MKSAITLAKAFGFVSILALFGCSEGPAEDAGERFDETVQEVENSVEDACEDVKENLNAENEEC</sequence>
<keyword evidence="4" id="KW-1185">Reference proteome</keyword>
<dbReference type="EMBL" id="CP137578">
    <property type="protein sequence ID" value="WOX27572.1"/>
    <property type="molecule type" value="Genomic_DNA"/>
</dbReference>
<dbReference type="RefSeq" id="WP_010378936.1">
    <property type="nucleotide sequence ID" value="NZ_CBCSDF010000003.1"/>
</dbReference>
<organism evidence="1 3">
    <name type="scientific">Pseudoalteromonas maricaloris</name>
    <dbReference type="NCBI Taxonomy" id="184924"/>
    <lineage>
        <taxon>Bacteria</taxon>
        <taxon>Pseudomonadati</taxon>
        <taxon>Pseudomonadota</taxon>
        <taxon>Gammaproteobacteria</taxon>
        <taxon>Alteromonadales</taxon>
        <taxon>Pseudoalteromonadaceae</taxon>
        <taxon>Pseudoalteromonas</taxon>
    </lineage>
</organism>
<dbReference type="GeneID" id="98336502"/>
<protein>
    <submittedName>
        <fullName evidence="1">Uncharacterized protein</fullName>
    </submittedName>
</protein>
<evidence type="ECO:0000313" key="3">
    <source>
        <dbReference type="Proteomes" id="UP000646877"/>
    </source>
</evidence>